<accession>A0A1G9D7K9</accession>
<sequence>MKKFFGKLRKAIEKRGTDILRISVGIVFFWFGFLKFFIDASPAEEIASRTISLITFDLMKPEVSMPFLAVLECLIGIGLLTKKYMKYAIPVMYFQMAGTLLPLVIFPDDTWETFPFVPTLLGQYIIKNAVLISAGIVLGAIAKGGKLINNPEIAQKAKAEENQKE</sequence>
<dbReference type="EMBL" id="FNEZ01000009">
    <property type="protein sequence ID" value="SDK59843.1"/>
    <property type="molecule type" value="Genomic_DNA"/>
</dbReference>
<evidence type="ECO:0000256" key="1">
    <source>
        <dbReference type="ARBA" id="ARBA00004141"/>
    </source>
</evidence>
<protein>
    <submittedName>
        <fullName evidence="6">Uncharacterized membrane protein YkgB</fullName>
    </submittedName>
</protein>
<comment type="subcellular location">
    <subcellularLocation>
        <location evidence="1">Membrane</location>
        <topology evidence="1">Multi-pass membrane protein</topology>
    </subcellularLocation>
</comment>
<proteinExistence type="predicted"/>
<feature type="transmembrane region" description="Helical" evidence="5">
    <location>
        <begin position="20"/>
        <end position="38"/>
    </location>
</feature>
<evidence type="ECO:0000256" key="3">
    <source>
        <dbReference type="ARBA" id="ARBA00022989"/>
    </source>
</evidence>
<dbReference type="Proteomes" id="UP000199580">
    <property type="component" value="Unassembled WGS sequence"/>
</dbReference>
<evidence type="ECO:0000256" key="2">
    <source>
        <dbReference type="ARBA" id="ARBA00022692"/>
    </source>
</evidence>
<name>A0A1G9D7K9_9FLAO</name>
<keyword evidence="2 5" id="KW-0812">Transmembrane</keyword>
<feature type="transmembrane region" description="Helical" evidence="5">
    <location>
        <begin position="63"/>
        <end position="80"/>
    </location>
</feature>
<keyword evidence="3 5" id="KW-1133">Transmembrane helix</keyword>
<evidence type="ECO:0000313" key="6">
    <source>
        <dbReference type="EMBL" id="SDK59843.1"/>
    </source>
</evidence>
<dbReference type="RefSeq" id="WP_091399234.1">
    <property type="nucleotide sequence ID" value="NZ_BKAI01000017.1"/>
</dbReference>
<evidence type="ECO:0000313" key="7">
    <source>
        <dbReference type="Proteomes" id="UP000199580"/>
    </source>
</evidence>
<dbReference type="InterPro" id="IPR032808">
    <property type="entry name" value="DoxX"/>
</dbReference>
<reference evidence="6 7" key="1">
    <citation type="submission" date="2016-10" db="EMBL/GenBank/DDBJ databases">
        <authorList>
            <person name="de Groot N.N."/>
        </authorList>
    </citation>
    <scope>NUCLEOTIDE SEQUENCE [LARGE SCALE GENOMIC DNA]</scope>
    <source>
        <strain evidence="6 7">CGMCC 1.10076</strain>
    </source>
</reference>
<dbReference type="AlphaFoldDB" id="A0A1G9D7K9"/>
<evidence type="ECO:0000256" key="5">
    <source>
        <dbReference type="SAM" id="Phobius"/>
    </source>
</evidence>
<organism evidence="6 7">
    <name type="scientific">Flavobacterium noncentrifugens</name>
    <dbReference type="NCBI Taxonomy" id="1128970"/>
    <lineage>
        <taxon>Bacteria</taxon>
        <taxon>Pseudomonadati</taxon>
        <taxon>Bacteroidota</taxon>
        <taxon>Flavobacteriia</taxon>
        <taxon>Flavobacteriales</taxon>
        <taxon>Flavobacteriaceae</taxon>
        <taxon>Flavobacterium</taxon>
    </lineage>
</organism>
<keyword evidence="4 5" id="KW-0472">Membrane</keyword>
<gene>
    <name evidence="6" type="ORF">SAMN04487935_3732</name>
</gene>
<dbReference type="Pfam" id="PF07681">
    <property type="entry name" value="DoxX"/>
    <property type="match status" value="1"/>
</dbReference>
<dbReference type="OrthoDB" id="265224at2"/>
<keyword evidence="7" id="KW-1185">Reference proteome</keyword>
<dbReference type="GO" id="GO:0016020">
    <property type="term" value="C:membrane"/>
    <property type="evidence" value="ECO:0007669"/>
    <property type="project" value="UniProtKB-SubCell"/>
</dbReference>
<feature type="transmembrane region" description="Helical" evidence="5">
    <location>
        <begin position="87"/>
        <end position="105"/>
    </location>
</feature>
<evidence type="ECO:0000256" key="4">
    <source>
        <dbReference type="ARBA" id="ARBA00023136"/>
    </source>
</evidence>
<feature type="transmembrane region" description="Helical" evidence="5">
    <location>
        <begin position="125"/>
        <end position="142"/>
    </location>
</feature>